<evidence type="ECO:0000313" key="2">
    <source>
        <dbReference type="Proteomes" id="UP000289952"/>
    </source>
</evidence>
<reference evidence="1 2" key="1">
    <citation type="submission" date="2019-01" db="EMBL/GenBank/DDBJ databases">
        <authorList>
            <consortium name="Pathogen Informatics"/>
        </authorList>
    </citation>
    <scope>NUCLEOTIDE SEQUENCE [LARGE SCALE GENOMIC DNA]</scope>
    <source>
        <strain evidence="1 2">NCTC10118</strain>
    </source>
</reference>
<protein>
    <submittedName>
        <fullName evidence="1">Uncharacterized protein</fullName>
    </submittedName>
</protein>
<dbReference type="NCBIfam" id="NF045770">
    <property type="entry name" value="MPN403_MG284_C"/>
    <property type="match status" value="1"/>
</dbReference>
<dbReference type="OrthoDB" id="401392at2"/>
<keyword evidence="2" id="KW-1185">Reference proteome</keyword>
<gene>
    <name evidence="1" type="ORF">NCTC10118_00604</name>
</gene>
<proteinExistence type="predicted"/>
<organism evidence="1 2">
    <name type="scientific">Mycoplasmopsis bovirhinis</name>
    <dbReference type="NCBI Taxonomy" id="29553"/>
    <lineage>
        <taxon>Bacteria</taxon>
        <taxon>Bacillati</taxon>
        <taxon>Mycoplasmatota</taxon>
        <taxon>Mycoplasmoidales</taxon>
        <taxon>Metamycoplasmataceae</taxon>
        <taxon>Mycoplasmopsis</taxon>
    </lineage>
</organism>
<evidence type="ECO:0000313" key="1">
    <source>
        <dbReference type="EMBL" id="VEU63561.1"/>
    </source>
</evidence>
<dbReference type="RefSeq" id="WP_129621786.1">
    <property type="nucleotide sequence ID" value="NZ_AP018135.1"/>
</dbReference>
<dbReference type="AlphaFoldDB" id="A0A224AWY3"/>
<accession>A0A224AWY3</accession>
<dbReference type="Proteomes" id="UP000289952">
    <property type="component" value="Chromosome"/>
</dbReference>
<sequence length="142" mass="17450">MMLEKHVLDAKRLMMKEMEDKDFYNQMCKLLRELFATYLEYKDLIKKQVIRTKLELRFFPHDRHIEEGLEFLEEKLKNKEDFIQVILSYMSSESAWLLKNCYLNNETKDMTEWYLKHFSKTTFYKKKKTAVLEFASYYLVLL</sequence>
<name>A0A224AWY3_9BACT</name>
<dbReference type="EMBL" id="LR214972">
    <property type="protein sequence ID" value="VEU63561.1"/>
    <property type="molecule type" value="Genomic_DNA"/>
</dbReference>
<dbReference type="InterPro" id="IPR058231">
    <property type="entry name" value="MG284-like_C"/>
</dbReference>